<comment type="caution">
    <text evidence="2">The sequence shown here is derived from an EMBL/GenBank/DDBJ whole genome shotgun (WGS) entry which is preliminary data.</text>
</comment>
<feature type="region of interest" description="Disordered" evidence="1">
    <location>
        <begin position="108"/>
        <end position="127"/>
    </location>
</feature>
<dbReference type="Proteomes" id="UP000691718">
    <property type="component" value="Unassembled WGS sequence"/>
</dbReference>
<gene>
    <name evidence="2" type="ORF">PAPOLLO_LOCUS19078</name>
</gene>
<dbReference type="AlphaFoldDB" id="A0A8S3XRT3"/>
<evidence type="ECO:0000256" key="1">
    <source>
        <dbReference type="SAM" id="MobiDB-lite"/>
    </source>
</evidence>
<proteinExistence type="predicted"/>
<reference evidence="2" key="1">
    <citation type="submission" date="2021-04" db="EMBL/GenBank/DDBJ databases">
        <authorList>
            <person name="Tunstrom K."/>
        </authorList>
    </citation>
    <scope>NUCLEOTIDE SEQUENCE</scope>
</reference>
<dbReference type="EMBL" id="CAJQZP010001196">
    <property type="protein sequence ID" value="CAG5028564.1"/>
    <property type="molecule type" value="Genomic_DNA"/>
</dbReference>
<organism evidence="2 3">
    <name type="scientific">Parnassius apollo</name>
    <name type="common">Apollo butterfly</name>
    <name type="synonym">Papilio apollo</name>
    <dbReference type="NCBI Taxonomy" id="110799"/>
    <lineage>
        <taxon>Eukaryota</taxon>
        <taxon>Metazoa</taxon>
        <taxon>Ecdysozoa</taxon>
        <taxon>Arthropoda</taxon>
        <taxon>Hexapoda</taxon>
        <taxon>Insecta</taxon>
        <taxon>Pterygota</taxon>
        <taxon>Neoptera</taxon>
        <taxon>Endopterygota</taxon>
        <taxon>Lepidoptera</taxon>
        <taxon>Glossata</taxon>
        <taxon>Ditrysia</taxon>
        <taxon>Papilionoidea</taxon>
        <taxon>Papilionidae</taxon>
        <taxon>Parnassiinae</taxon>
        <taxon>Parnassini</taxon>
        <taxon>Parnassius</taxon>
        <taxon>Parnassius</taxon>
    </lineage>
</organism>
<evidence type="ECO:0000313" key="3">
    <source>
        <dbReference type="Proteomes" id="UP000691718"/>
    </source>
</evidence>
<sequence>MYPGVEHFNSSIKWKFKDTSCIENDNTRYLENNLDRLNSLTHERNFNMYGAKNNDNLLEVEVNDIVEDISDDTKDYINENGRECVDEKSECSGMNKFSRHSSLSNRELDVIKESSRSSSDTEITLTR</sequence>
<accession>A0A8S3XRT3</accession>
<name>A0A8S3XRT3_PARAO</name>
<dbReference type="OrthoDB" id="9615015at2759"/>
<keyword evidence="3" id="KW-1185">Reference proteome</keyword>
<feature type="compositionally biased region" description="Polar residues" evidence="1">
    <location>
        <begin position="116"/>
        <end position="127"/>
    </location>
</feature>
<protein>
    <submittedName>
        <fullName evidence="2">(apollo) hypothetical protein</fullName>
    </submittedName>
</protein>
<evidence type="ECO:0000313" key="2">
    <source>
        <dbReference type="EMBL" id="CAG5028564.1"/>
    </source>
</evidence>